<evidence type="ECO:0000313" key="2">
    <source>
        <dbReference type="Proteomes" id="UP001140096"/>
    </source>
</evidence>
<evidence type="ECO:0000313" key="1">
    <source>
        <dbReference type="EMBL" id="KAJ2799954.1"/>
    </source>
</evidence>
<feature type="non-terminal residue" evidence="1">
    <location>
        <position position="1"/>
    </location>
</feature>
<accession>A0ACC1L2W1</accession>
<protein>
    <submittedName>
        <fullName evidence="1">Uncharacterized protein</fullName>
    </submittedName>
</protein>
<gene>
    <name evidence="1" type="ORF">H4S07_005299</name>
</gene>
<sequence length="196" mass="20881">LVAVALAAPVAPASPFAPLEPLAPVTPVAPTTPVAPIASAIPVTPVVPLSAPDAVIIEFAISASLNTIQCARDLELEVRNARDAVDLTDFAKAMDEAGWAMIGLRIAAMGEVKAARHAARRIMTRTNANVNLAEQVVADTIETFDRIEALSNYRRDPIASIDFFSNAAKLAQKRARSNVATWEAVKIQVMMRMTIA</sequence>
<dbReference type="Proteomes" id="UP001140096">
    <property type="component" value="Unassembled WGS sequence"/>
</dbReference>
<name>A0ACC1L2W1_9FUNG</name>
<reference evidence="1" key="1">
    <citation type="submission" date="2022-07" db="EMBL/GenBank/DDBJ databases">
        <title>Phylogenomic reconstructions and comparative analyses of Kickxellomycotina fungi.</title>
        <authorList>
            <person name="Reynolds N.K."/>
            <person name="Stajich J.E."/>
            <person name="Barry K."/>
            <person name="Grigoriev I.V."/>
            <person name="Crous P."/>
            <person name="Smith M.E."/>
        </authorList>
    </citation>
    <scope>NUCLEOTIDE SEQUENCE</scope>
    <source>
        <strain evidence="1">CBS 102833</strain>
    </source>
</reference>
<proteinExistence type="predicted"/>
<dbReference type="EMBL" id="JANBUP010002535">
    <property type="protein sequence ID" value="KAJ2799954.1"/>
    <property type="molecule type" value="Genomic_DNA"/>
</dbReference>
<comment type="caution">
    <text evidence="1">The sequence shown here is derived from an EMBL/GenBank/DDBJ whole genome shotgun (WGS) entry which is preliminary data.</text>
</comment>
<organism evidence="1 2">
    <name type="scientific">Coemansia furcata</name>
    <dbReference type="NCBI Taxonomy" id="417177"/>
    <lineage>
        <taxon>Eukaryota</taxon>
        <taxon>Fungi</taxon>
        <taxon>Fungi incertae sedis</taxon>
        <taxon>Zoopagomycota</taxon>
        <taxon>Kickxellomycotina</taxon>
        <taxon>Kickxellomycetes</taxon>
        <taxon>Kickxellales</taxon>
        <taxon>Kickxellaceae</taxon>
        <taxon>Coemansia</taxon>
    </lineage>
</organism>
<keyword evidence="2" id="KW-1185">Reference proteome</keyword>